<dbReference type="GO" id="GO:0005762">
    <property type="term" value="C:mitochondrial large ribosomal subunit"/>
    <property type="evidence" value="ECO:0007669"/>
    <property type="project" value="TreeGrafter"/>
</dbReference>
<feature type="region of interest" description="Disordered" evidence="8">
    <location>
        <begin position="714"/>
        <end position="736"/>
    </location>
</feature>
<name>A0A1B0BBS8_9MUSC</name>
<feature type="region of interest" description="Disordered" evidence="8">
    <location>
        <begin position="482"/>
        <end position="516"/>
    </location>
</feature>
<evidence type="ECO:0000256" key="2">
    <source>
        <dbReference type="ARBA" id="ARBA00008860"/>
    </source>
</evidence>
<comment type="subcellular location">
    <subcellularLocation>
        <location evidence="1">Mitochondrion</location>
    </subcellularLocation>
</comment>
<dbReference type="AlphaFoldDB" id="A0A1B0BBS8"/>
<dbReference type="STRING" id="67801.A0A1B0BBS8"/>
<evidence type="ECO:0000256" key="6">
    <source>
        <dbReference type="ARBA" id="ARBA00035183"/>
    </source>
</evidence>
<dbReference type="Proteomes" id="UP000092460">
    <property type="component" value="Unassembled WGS sequence"/>
</dbReference>
<feature type="compositionally biased region" description="Basic residues" evidence="8">
    <location>
        <begin position="493"/>
        <end position="512"/>
    </location>
</feature>
<keyword evidence="5" id="KW-0687">Ribonucleoprotein</keyword>
<dbReference type="InterPro" id="IPR018305">
    <property type="entry name" value="Ribosomal_m50"/>
</dbReference>
<evidence type="ECO:0000256" key="8">
    <source>
        <dbReference type="SAM" id="MobiDB-lite"/>
    </source>
</evidence>
<evidence type="ECO:0000256" key="3">
    <source>
        <dbReference type="ARBA" id="ARBA00022980"/>
    </source>
</evidence>
<dbReference type="VEuPathDB" id="VectorBase:GPPI025134"/>
<accession>A0A1B0BBS8</accession>
<dbReference type="PANTHER" id="PTHR31542:SF1">
    <property type="entry name" value="LARGE RIBOSOMAL SUBUNIT PROTEIN ML50"/>
    <property type="match status" value="1"/>
</dbReference>
<keyword evidence="3" id="KW-0689">Ribosomal protein</keyword>
<dbReference type="EnsemblMetazoa" id="GPPI025134-RA">
    <property type="protein sequence ID" value="GPPI025134-PA"/>
    <property type="gene ID" value="GPPI025134"/>
</dbReference>
<evidence type="ECO:0000256" key="1">
    <source>
        <dbReference type="ARBA" id="ARBA00004173"/>
    </source>
</evidence>
<feature type="region of interest" description="Disordered" evidence="8">
    <location>
        <begin position="384"/>
        <end position="405"/>
    </location>
</feature>
<dbReference type="Pfam" id="PF10501">
    <property type="entry name" value="Ribosomal_L50"/>
    <property type="match status" value="1"/>
</dbReference>
<reference evidence="10" key="1">
    <citation type="submission" date="2015-01" db="EMBL/GenBank/DDBJ databases">
        <authorList>
            <person name="Aksoy S."/>
            <person name="Warren W."/>
            <person name="Wilson R.K."/>
        </authorList>
    </citation>
    <scope>NUCLEOTIDE SEQUENCE [LARGE SCALE GENOMIC DNA]</scope>
    <source>
        <strain evidence="10">IAEA</strain>
    </source>
</reference>
<dbReference type="PANTHER" id="PTHR31542">
    <property type="entry name" value="39A RIBOSOMAL PROTEIN L50, MITOCHONDRIAL"/>
    <property type="match status" value="1"/>
</dbReference>
<evidence type="ECO:0000256" key="7">
    <source>
        <dbReference type="ARBA" id="ARBA00035398"/>
    </source>
</evidence>
<evidence type="ECO:0000313" key="9">
    <source>
        <dbReference type="EnsemblMetazoa" id="GPPI025134-PA"/>
    </source>
</evidence>
<reference evidence="9" key="2">
    <citation type="submission" date="2020-05" db="UniProtKB">
        <authorList>
            <consortium name="EnsemblMetazoa"/>
        </authorList>
    </citation>
    <scope>IDENTIFICATION</scope>
    <source>
        <strain evidence="9">IAEA</strain>
    </source>
</reference>
<keyword evidence="4" id="KW-0496">Mitochondrion</keyword>
<organism evidence="9 10">
    <name type="scientific">Glossina palpalis gambiensis</name>
    <dbReference type="NCBI Taxonomy" id="67801"/>
    <lineage>
        <taxon>Eukaryota</taxon>
        <taxon>Metazoa</taxon>
        <taxon>Ecdysozoa</taxon>
        <taxon>Arthropoda</taxon>
        <taxon>Hexapoda</taxon>
        <taxon>Insecta</taxon>
        <taxon>Pterygota</taxon>
        <taxon>Neoptera</taxon>
        <taxon>Endopterygota</taxon>
        <taxon>Diptera</taxon>
        <taxon>Brachycera</taxon>
        <taxon>Muscomorpha</taxon>
        <taxon>Hippoboscoidea</taxon>
        <taxon>Glossinidae</taxon>
        <taxon>Glossina</taxon>
    </lineage>
</organism>
<evidence type="ECO:0000256" key="4">
    <source>
        <dbReference type="ARBA" id="ARBA00023128"/>
    </source>
</evidence>
<sequence length="736" mass="83914">MQVNLGKIFKNLQTRGSKWYSTKPKSGVELKALAQSLSSKGFLRPYKQYVPPENVADQVKNICLSLQLSSEPKYKLANLDEKFKFLKSCFTDFKHSVPNSKLHELKTIGDVIRFYKTPVNTTVSYDVLKQIKLPENLHIQYDYVRFHPETDTKFNGQTAFPKSSTLVTGLKYRGKYEGHEAKRSGTFVLTSSAASPNSTFICNSRRSCKYFIMRSYCKTVNAFNVFNIFLILYSPLCLMVHRHSEIKHLLLNAKISNVPQSFRHTSFFYNSFNLHGPVDFVCRVLFALDTLRLTLASLASCFLWTPALRTVIVLPLKVDFVKADATLLATSSDSICTKPKFFCTNEPKTLPYGKKILSSSSLVQIVMEEDDDFKKQFPRRSLRLSQKNFQPKKKDENGGEPNVSYNLSKQSVVNKGADAVGNLKQQQHNEINRATEKIIPLAGPSKISVRQDLIDKSLSVADYVSHEPIKIYEKKRTLPVDNGDNSSQIDKVKKCRRSARRPARNGQRKNKKTAAPQRIMRAVQRKYSRSKVNAVRVAGKRNNRKPFSYNYMEKLKNLKLDCCPQASLPVCGTSMLPDIYPPHFKYQLPPENVPYQLGSYYPRENLYERPTVTMTPEETETLPSSSTSPSMPGSLRGLFDTDNIHELLNVEPVVYRLNNYHVQAFAAILNLSVVYVKEILDRVVRLDFLVLKKMDEALNRPYTGDEDIFAENFSSPEYIPNSQTPPNSRIFPSQKK</sequence>
<dbReference type="EMBL" id="JXJN01011623">
    <property type="status" value="NOT_ANNOTATED_CDS"/>
    <property type="molecule type" value="Genomic_DNA"/>
</dbReference>
<proteinExistence type="inferred from homology"/>
<keyword evidence="10" id="KW-1185">Reference proteome</keyword>
<evidence type="ECO:0000256" key="5">
    <source>
        <dbReference type="ARBA" id="ARBA00023274"/>
    </source>
</evidence>
<protein>
    <recommendedName>
        <fullName evidence="6">Large ribosomal subunit protein mL50</fullName>
    </recommendedName>
    <alternativeName>
        <fullName evidence="7">39S ribosomal protein L50, mitochondrial</fullName>
    </alternativeName>
</protein>
<comment type="similarity">
    <text evidence="2">Belongs to the mitochondrion-specific ribosomal protein mL50 family.</text>
</comment>
<evidence type="ECO:0000313" key="10">
    <source>
        <dbReference type="Proteomes" id="UP000092460"/>
    </source>
</evidence>